<comment type="pathway">
    <text evidence="4">Phospholipid metabolism.</text>
</comment>
<evidence type="ECO:0000256" key="3">
    <source>
        <dbReference type="ARBA" id="ARBA00022679"/>
    </source>
</evidence>
<keyword evidence="2 6" id="KW-0489">Methyltransferase</keyword>
<comment type="pathway">
    <text evidence="1">Lipid metabolism.</text>
</comment>
<dbReference type="GO" id="GO:0032259">
    <property type="term" value="P:methylation"/>
    <property type="evidence" value="ECO:0007669"/>
    <property type="project" value="UniProtKB-KW"/>
</dbReference>
<sequence>MTPSPNLRGVDFWNSTMGHAWVSQQAIISDVFASVTRVSLDAAALKTGERAIDIGCGTGDTLFEIAKTVGPSGAVLGVDVSVPMLDLARHRAAEAKLTNTSCALADATSYAFEPRWADLVYSRFGVMFFEDPIKAFTNIRSSMKPSGRLVFVCFRSMQESPWFRVPIEAARPHVPPQPPADPTAPGMFSFAREDRLRGILSESGFRDIVLQATDVPIHGKDIDQSMAFITQAGPLPALLDKASGEQRARAIEAVRSALAEKIGADGNGLHVGLWLVSAATS</sequence>
<dbReference type="Proteomes" id="UP000236884">
    <property type="component" value="Chromosome"/>
</dbReference>
<dbReference type="SUPFAM" id="SSF53335">
    <property type="entry name" value="S-adenosyl-L-methionine-dependent methyltransferases"/>
    <property type="match status" value="1"/>
</dbReference>
<name>A0A0S3PW60_9BRAD</name>
<feature type="domain" description="Methyltransferase" evidence="5">
    <location>
        <begin position="46"/>
        <end position="161"/>
    </location>
</feature>
<evidence type="ECO:0000313" key="7">
    <source>
        <dbReference type="Proteomes" id="UP000236884"/>
    </source>
</evidence>
<dbReference type="EMBL" id="AP014946">
    <property type="protein sequence ID" value="BAT60165.1"/>
    <property type="molecule type" value="Genomic_DNA"/>
</dbReference>
<keyword evidence="7" id="KW-1185">Reference proteome</keyword>
<dbReference type="EC" id="2.1.1.163" evidence="6"/>
<dbReference type="Pfam" id="PF13847">
    <property type="entry name" value="Methyltransf_31"/>
    <property type="match status" value="1"/>
</dbReference>
<dbReference type="PANTHER" id="PTHR44307">
    <property type="entry name" value="PHOSPHOETHANOLAMINE METHYLTRANSFERASE"/>
    <property type="match status" value="1"/>
</dbReference>
<dbReference type="PANTHER" id="PTHR44307:SF2">
    <property type="entry name" value="PHOSPHOETHANOLAMINE METHYLTRANSFERASE ISOFORM X1"/>
    <property type="match status" value="1"/>
</dbReference>
<dbReference type="GO" id="GO:0043770">
    <property type="term" value="F:demethylmenaquinone methyltransferase activity"/>
    <property type="evidence" value="ECO:0007669"/>
    <property type="project" value="UniProtKB-EC"/>
</dbReference>
<protein>
    <submittedName>
        <fullName evidence="6">Demethylmenaquinone methyltransferase</fullName>
        <ecNumber evidence="6">2.1.1.163</ecNumber>
    </submittedName>
</protein>
<evidence type="ECO:0000259" key="5">
    <source>
        <dbReference type="Pfam" id="PF13847"/>
    </source>
</evidence>
<proteinExistence type="predicted"/>
<evidence type="ECO:0000313" key="6">
    <source>
        <dbReference type="EMBL" id="BAT60165.1"/>
    </source>
</evidence>
<dbReference type="InterPro" id="IPR025714">
    <property type="entry name" value="Methyltranfer_dom"/>
</dbReference>
<evidence type="ECO:0000256" key="1">
    <source>
        <dbReference type="ARBA" id="ARBA00005189"/>
    </source>
</evidence>
<organism evidence="6 7">
    <name type="scientific">Variibacter gotjawalensis</name>
    <dbReference type="NCBI Taxonomy" id="1333996"/>
    <lineage>
        <taxon>Bacteria</taxon>
        <taxon>Pseudomonadati</taxon>
        <taxon>Pseudomonadota</taxon>
        <taxon>Alphaproteobacteria</taxon>
        <taxon>Hyphomicrobiales</taxon>
        <taxon>Nitrobacteraceae</taxon>
        <taxon>Variibacter</taxon>
    </lineage>
</organism>
<gene>
    <name evidence="6" type="primary">ubiE_3</name>
    <name evidence="6" type="ORF">GJW-30_1_02701</name>
</gene>
<dbReference type="InterPro" id="IPR029063">
    <property type="entry name" value="SAM-dependent_MTases_sf"/>
</dbReference>
<dbReference type="Gene3D" id="3.40.50.150">
    <property type="entry name" value="Vaccinia Virus protein VP39"/>
    <property type="match status" value="1"/>
</dbReference>
<dbReference type="AlphaFoldDB" id="A0A0S3PW60"/>
<evidence type="ECO:0000256" key="2">
    <source>
        <dbReference type="ARBA" id="ARBA00022603"/>
    </source>
</evidence>
<dbReference type="KEGG" id="vgo:GJW-30_1_02701"/>
<reference evidence="6 7" key="1">
    <citation type="submission" date="2015-08" db="EMBL/GenBank/DDBJ databases">
        <title>Investigation of the bacterial diversity of lava forest soil.</title>
        <authorList>
            <person name="Lee J.S."/>
        </authorList>
    </citation>
    <scope>NUCLEOTIDE SEQUENCE [LARGE SCALE GENOMIC DNA]</scope>
    <source>
        <strain evidence="6 7">GJW-30</strain>
    </source>
</reference>
<dbReference type="OrthoDB" id="9777638at2"/>
<dbReference type="CDD" id="cd02440">
    <property type="entry name" value="AdoMet_MTases"/>
    <property type="match status" value="1"/>
</dbReference>
<evidence type="ECO:0000256" key="4">
    <source>
        <dbReference type="ARBA" id="ARBA00025707"/>
    </source>
</evidence>
<dbReference type="RefSeq" id="WP_096356136.1">
    <property type="nucleotide sequence ID" value="NZ_AP014946.1"/>
</dbReference>
<keyword evidence="3 6" id="KW-0808">Transferase</keyword>
<accession>A0A0S3PW60</accession>